<dbReference type="Pfam" id="PF25990">
    <property type="entry name" value="Beta-barrel_YknX"/>
    <property type="match status" value="1"/>
</dbReference>
<evidence type="ECO:0000256" key="4">
    <source>
        <dbReference type="SAM" id="Phobius"/>
    </source>
</evidence>
<feature type="domain" description="YknX-like beta-barrel" evidence="6">
    <location>
        <begin position="242"/>
        <end position="334"/>
    </location>
</feature>
<dbReference type="InterPro" id="IPR006143">
    <property type="entry name" value="RND_pump_MFP"/>
</dbReference>
<dbReference type="NCBIfam" id="TIGR01730">
    <property type="entry name" value="RND_mfp"/>
    <property type="match status" value="1"/>
</dbReference>
<dbReference type="PANTHER" id="PTHR30469:SF33">
    <property type="entry name" value="SLR1207 PROTEIN"/>
    <property type="match status" value="1"/>
</dbReference>
<organism evidence="7 8">
    <name type="scientific">Sphingomonas metalli</name>
    <dbReference type="NCBI Taxonomy" id="1779358"/>
    <lineage>
        <taxon>Bacteria</taxon>
        <taxon>Pseudomonadati</taxon>
        <taxon>Pseudomonadota</taxon>
        <taxon>Alphaproteobacteria</taxon>
        <taxon>Sphingomonadales</taxon>
        <taxon>Sphingomonadaceae</taxon>
        <taxon>Sphingomonas</taxon>
    </lineage>
</organism>
<evidence type="ECO:0000259" key="6">
    <source>
        <dbReference type="Pfam" id="PF25990"/>
    </source>
</evidence>
<keyword evidence="2" id="KW-0175">Coiled coil</keyword>
<accession>A0A916SWP0</accession>
<dbReference type="Proteomes" id="UP000623067">
    <property type="component" value="Unassembled WGS sequence"/>
</dbReference>
<dbReference type="PANTHER" id="PTHR30469">
    <property type="entry name" value="MULTIDRUG RESISTANCE PROTEIN MDTA"/>
    <property type="match status" value="1"/>
</dbReference>
<dbReference type="GO" id="GO:1990281">
    <property type="term" value="C:efflux pump complex"/>
    <property type="evidence" value="ECO:0007669"/>
    <property type="project" value="TreeGrafter"/>
</dbReference>
<feature type="compositionally biased region" description="Gly residues" evidence="3">
    <location>
        <begin position="358"/>
        <end position="370"/>
    </location>
</feature>
<evidence type="ECO:0000313" key="8">
    <source>
        <dbReference type="Proteomes" id="UP000623067"/>
    </source>
</evidence>
<proteinExistence type="inferred from homology"/>
<dbReference type="Gene3D" id="2.40.30.170">
    <property type="match status" value="1"/>
</dbReference>
<evidence type="ECO:0000256" key="2">
    <source>
        <dbReference type="SAM" id="Coils"/>
    </source>
</evidence>
<feature type="coiled-coil region" evidence="2">
    <location>
        <begin position="129"/>
        <end position="197"/>
    </location>
</feature>
<sequence>MADQTTDEFLGVKPVPAWRRWVKWGVLAAILVLLALLVARCVRGGEEAQYATAPVRQGDLTVSVSATGKLAPTNQVTVGSQLSGLVTRVVVDVNDRVTAGQALALIDPEQIDDQIRAGQAQLAANRAQVAQAQATVAESNAQLARLEEVYKLSNGRVPSATELQTGRANAQRAVAALRTAEANVEASRAQLAQSQTQRQRAIIRSPVSGVVLARQVDPGQTVAASFNTPTLFVIAEDLTKMKLEVAIDEADVGEVKLGQQASFTVDAFPGRTFPATITRVDLGSNLTVSAATASSSSTASTGSTTGQVVSYAADLTVANANGELRPGMTATADIVTSDKKNVLLVPNAALRFRPSSGAGQGQGQGGGGIAGSLTFRPRRDRPERTATLGRGATQTVYVKGADGKPQAVQITTGDTNGSMTEVLGGGLKPGMEVITGQLATGDATSGGRGAGGGAGGGGGRRRQQGGAGGQ</sequence>
<dbReference type="Gene3D" id="2.40.420.20">
    <property type="match status" value="1"/>
</dbReference>
<feature type="region of interest" description="Disordered" evidence="3">
    <location>
        <begin position="439"/>
        <end position="470"/>
    </location>
</feature>
<dbReference type="AlphaFoldDB" id="A0A916SWP0"/>
<feature type="compositionally biased region" description="Gly residues" evidence="3">
    <location>
        <begin position="444"/>
        <end position="458"/>
    </location>
</feature>
<feature type="domain" description="Multidrug resistance protein MdtA-like barrel-sandwich hybrid" evidence="5">
    <location>
        <begin position="74"/>
        <end position="230"/>
    </location>
</feature>
<evidence type="ECO:0000256" key="1">
    <source>
        <dbReference type="ARBA" id="ARBA00009477"/>
    </source>
</evidence>
<protein>
    <submittedName>
        <fullName evidence="7">Secretion protein HlyD</fullName>
    </submittedName>
</protein>
<dbReference type="GO" id="GO:0015562">
    <property type="term" value="F:efflux transmembrane transporter activity"/>
    <property type="evidence" value="ECO:0007669"/>
    <property type="project" value="TreeGrafter"/>
</dbReference>
<keyword evidence="4" id="KW-0812">Transmembrane</keyword>
<dbReference type="SUPFAM" id="SSF111369">
    <property type="entry name" value="HlyD-like secretion proteins"/>
    <property type="match status" value="1"/>
</dbReference>
<keyword evidence="8" id="KW-1185">Reference proteome</keyword>
<reference evidence="7" key="2">
    <citation type="submission" date="2020-09" db="EMBL/GenBank/DDBJ databases">
        <authorList>
            <person name="Sun Q."/>
            <person name="Zhou Y."/>
        </authorList>
    </citation>
    <scope>NUCLEOTIDE SEQUENCE</scope>
    <source>
        <strain evidence="7">CGMCC 1.15330</strain>
    </source>
</reference>
<evidence type="ECO:0000259" key="5">
    <source>
        <dbReference type="Pfam" id="PF25917"/>
    </source>
</evidence>
<dbReference type="RefSeq" id="WP_188657255.1">
    <property type="nucleotide sequence ID" value="NZ_BMIH01000001.1"/>
</dbReference>
<dbReference type="InterPro" id="IPR058625">
    <property type="entry name" value="MdtA-like_BSH"/>
</dbReference>
<keyword evidence="4" id="KW-1133">Transmembrane helix</keyword>
<evidence type="ECO:0000313" key="7">
    <source>
        <dbReference type="EMBL" id="GGB20110.1"/>
    </source>
</evidence>
<dbReference type="InterPro" id="IPR058636">
    <property type="entry name" value="Beta-barrel_YknX"/>
</dbReference>
<name>A0A916SWP0_9SPHN</name>
<reference evidence="7" key="1">
    <citation type="journal article" date="2014" name="Int. J. Syst. Evol. Microbiol.">
        <title>Complete genome sequence of Corynebacterium casei LMG S-19264T (=DSM 44701T), isolated from a smear-ripened cheese.</title>
        <authorList>
            <consortium name="US DOE Joint Genome Institute (JGI-PGF)"/>
            <person name="Walter F."/>
            <person name="Albersmeier A."/>
            <person name="Kalinowski J."/>
            <person name="Ruckert C."/>
        </authorList>
    </citation>
    <scope>NUCLEOTIDE SEQUENCE</scope>
    <source>
        <strain evidence="7">CGMCC 1.15330</strain>
    </source>
</reference>
<dbReference type="Gene3D" id="2.40.50.100">
    <property type="match status" value="1"/>
</dbReference>
<evidence type="ECO:0000256" key="3">
    <source>
        <dbReference type="SAM" id="MobiDB-lite"/>
    </source>
</evidence>
<keyword evidence="4" id="KW-0472">Membrane</keyword>
<dbReference type="Pfam" id="PF25917">
    <property type="entry name" value="BSH_RND"/>
    <property type="match status" value="1"/>
</dbReference>
<gene>
    <name evidence="7" type="ORF">GCM10011380_07090</name>
</gene>
<comment type="similarity">
    <text evidence="1">Belongs to the membrane fusion protein (MFP) (TC 8.A.1) family.</text>
</comment>
<feature type="region of interest" description="Disordered" evidence="3">
    <location>
        <begin position="354"/>
        <end position="392"/>
    </location>
</feature>
<feature type="transmembrane region" description="Helical" evidence="4">
    <location>
        <begin position="21"/>
        <end position="39"/>
    </location>
</feature>
<dbReference type="EMBL" id="BMIH01000001">
    <property type="protein sequence ID" value="GGB20110.1"/>
    <property type="molecule type" value="Genomic_DNA"/>
</dbReference>
<comment type="caution">
    <text evidence="7">The sequence shown here is derived from an EMBL/GenBank/DDBJ whole genome shotgun (WGS) entry which is preliminary data.</text>
</comment>